<dbReference type="AlphaFoldDB" id="A0A7C8JGI3"/>
<organism evidence="3 4">
    <name type="scientific">Orbilia oligospora</name>
    <name type="common">Nematode-trapping fungus</name>
    <name type="synonym">Arthrobotrys oligospora</name>
    <dbReference type="NCBI Taxonomy" id="2813651"/>
    <lineage>
        <taxon>Eukaryota</taxon>
        <taxon>Fungi</taxon>
        <taxon>Dikarya</taxon>
        <taxon>Ascomycota</taxon>
        <taxon>Pezizomycotina</taxon>
        <taxon>Orbiliomycetes</taxon>
        <taxon>Orbiliales</taxon>
        <taxon>Orbiliaceae</taxon>
        <taxon>Orbilia</taxon>
    </lineage>
</organism>
<dbReference type="Proteomes" id="UP000475325">
    <property type="component" value="Unassembled WGS sequence"/>
</dbReference>
<sequence length="238" mass="24355">MRSTFSTVLIALAAVEVAVAVQPLGGFMAIAKRQAVCVGPVICEQSATTCTSCETGFYCSGGGCCEDGQICSGFKPCVDAGTPVRDAERTQVCPTDAPICTASDLIPVCSGSLEDWATISAGLGGAQTTDIDTPTFTTPSFTAPSTSTEFEPEFTSTSEFEVESTTTFEESTTPALTSEVETTETPETTDAPEATSSRRSASTTSSAPSGSSTPNSGVKMQFSLGLVAGLIVATSILL</sequence>
<gene>
    <name evidence="3" type="ORF">TWF102_005287</name>
</gene>
<comment type="caution">
    <text evidence="3">The sequence shown here is derived from an EMBL/GenBank/DDBJ whole genome shotgun (WGS) entry which is preliminary data.</text>
</comment>
<proteinExistence type="predicted"/>
<evidence type="ECO:0000313" key="3">
    <source>
        <dbReference type="EMBL" id="KAF3100408.1"/>
    </source>
</evidence>
<reference evidence="3 4" key="1">
    <citation type="submission" date="2019-06" db="EMBL/GenBank/DDBJ databases">
        <authorList>
            <person name="Palmer J.M."/>
        </authorList>
    </citation>
    <scope>NUCLEOTIDE SEQUENCE [LARGE SCALE GENOMIC DNA]</scope>
    <source>
        <strain evidence="3 4">TWF102</strain>
    </source>
</reference>
<protein>
    <submittedName>
        <fullName evidence="3">Uncharacterized protein</fullName>
    </submittedName>
</protein>
<evidence type="ECO:0000256" key="2">
    <source>
        <dbReference type="SAM" id="SignalP"/>
    </source>
</evidence>
<keyword evidence="2" id="KW-0732">Signal</keyword>
<evidence type="ECO:0000256" key="1">
    <source>
        <dbReference type="SAM" id="MobiDB-lite"/>
    </source>
</evidence>
<name>A0A7C8JGI3_ORBOL</name>
<dbReference type="EMBL" id="WIQW01000026">
    <property type="protein sequence ID" value="KAF3100408.1"/>
    <property type="molecule type" value="Genomic_DNA"/>
</dbReference>
<feature type="region of interest" description="Disordered" evidence="1">
    <location>
        <begin position="128"/>
        <end position="216"/>
    </location>
</feature>
<evidence type="ECO:0000313" key="4">
    <source>
        <dbReference type="Proteomes" id="UP000475325"/>
    </source>
</evidence>
<feature type="signal peptide" evidence="2">
    <location>
        <begin position="1"/>
        <end position="20"/>
    </location>
</feature>
<feature type="chain" id="PRO_5028852796" evidence="2">
    <location>
        <begin position="21"/>
        <end position="238"/>
    </location>
</feature>
<accession>A0A7C8JGI3</accession>